<dbReference type="Gene3D" id="3.30.2080.10">
    <property type="entry name" value="GH92 mannosidase domain"/>
    <property type="match status" value="1"/>
</dbReference>
<keyword evidence="3" id="KW-1185">Reference proteome</keyword>
<sequence>MGRNEAVVAKWNRQFEENKYIKEASLNGEDLFNLNLTHTQIIDGGELELKMYNRKASNTPKNTLINKKNE</sequence>
<evidence type="ECO:0000259" key="1">
    <source>
        <dbReference type="Pfam" id="PF07971"/>
    </source>
</evidence>
<protein>
    <recommendedName>
        <fullName evidence="1">Glycosyl hydrolase family 92 domain-containing protein</fullName>
    </recommendedName>
</protein>
<dbReference type="Proteomes" id="UP000475249">
    <property type="component" value="Unassembled WGS sequence"/>
</dbReference>
<dbReference type="EMBL" id="WXYO01000004">
    <property type="protein sequence ID" value="NAS12294.1"/>
    <property type="molecule type" value="Genomic_DNA"/>
</dbReference>
<gene>
    <name evidence="2" type="ORF">GTQ38_09795</name>
</gene>
<evidence type="ECO:0000313" key="2">
    <source>
        <dbReference type="EMBL" id="NAS12294.1"/>
    </source>
</evidence>
<dbReference type="Pfam" id="PF07971">
    <property type="entry name" value="Glyco_hydro_92"/>
    <property type="match status" value="1"/>
</dbReference>
<evidence type="ECO:0000313" key="3">
    <source>
        <dbReference type="Proteomes" id="UP000475249"/>
    </source>
</evidence>
<reference evidence="2 3" key="1">
    <citation type="submission" date="2020-01" db="EMBL/GenBank/DDBJ databases">
        <title>Bacteria diversity of Porities sp.</title>
        <authorList>
            <person name="Wang G."/>
        </authorList>
    </citation>
    <scope>NUCLEOTIDE SEQUENCE [LARGE SCALE GENOMIC DNA]</scope>
    <source>
        <strain evidence="2 3">R33</strain>
    </source>
</reference>
<dbReference type="AlphaFoldDB" id="A0A6L9EC15"/>
<feature type="domain" description="Glycosyl hydrolase family 92" evidence="1">
    <location>
        <begin position="7"/>
        <end position="51"/>
    </location>
</feature>
<dbReference type="RefSeq" id="WP_161435333.1">
    <property type="nucleotide sequence ID" value="NZ_WXYO01000004.1"/>
</dbReference>
<accession>A0A6L9EC15</accession>
<dbReference type="InterPro" id="IPR012939">
    <property type="entry name" value="Glyco_hydro_92"/>
</dbReference>
<name>A0A6L9EC15_9FLAO</name>
<comment type="caution">
    <text evidence="2">The sequence shown here is derived from an EMBL/GenBank/DDBJ whole genome shotgun (WGS) entry which is preliminary data.</text>
</comment>
<proteinExistence type="predicted"/>
<organism evidence="2 3">
    <name type="scientific">Poritiphilus flavus</name>
    <dbReference type="NCBI Taxonomy" id="2697053"/>
    <lineage>
        <taxon>Bacteria</taxon>
        <taxon>Pseudomonadati</taxon>
        <taxon>Bacteroidota</taxon>
        <taxon>Flavobacteriia</taxon>
        <taxon>Flavobacteriales</taxon>
        <taxon>Flavobacteriaceae</taxon>
        <taxon>Poritiphilus</taxon>
    </lineage>
</organism>